<evidence type="ECO:0000256" key="2">
    <source>
        <dbReference type="ARBA" id="ARBA00022448"/>
    </source>
</evidence>
<dbReference type="InterPro" id="IPR036259">
    <property type="entry name" value="MFS_trans_sf"/>
</dbReference>
<name>A0ABV8TNU1_9ACTN</name>
<dbReference type="PANTHER" id="PTHR42718:SF9">
    <property type="entry name" value="MAJOR FACILITATOR SUPERFAMILY MULTIDRUG TRANSPORTER MFSC"/>
    <property type="match status" value="1"/>
</dbReference>
<dbReference type="Pfam" id="PF07690">
    <property type="entry name" value="MFS_1"/>
    <property type="match status" value="1"/>
</dbReference>
<keyword evidence="6" id="KW-0046">Antibiotic resistance</keyword>
<evidence type="ECO:0000313" key="10">
    <source>
        <dbReference type="EMBL" id="MFC4332102.1"/>
    </source>
</evidence>
<evidence type="ECO:0000259" key="9">
    <source>
        <dbReference type="PROSITE" id="PS50850"/>
    </source>
</evidence>
<feature type="transmembrane region" description="Helical" evidence="8">
    <location>
        <begin position="384"/>
        <end position="405"/>
    </location>
</feature>
<dbReference type="Gene3D" id="1.20.1250.20">
    <property type="entry name" value="MFS general substrate transporter like domains"/>
    <property type="match status" value="1"/>
</dbReference>
<dbReference type="InterPro" id="IPR020846">
    <property type="entry name" value="MFS_dom"/>
</dbReference>
<feature type="transmembrane region" description="Helical" evidence="8">
    <location>
        <begin position="225"/>
        <end position="245"/>
    </location>
</feature>
<accession>A0ABV8TNU1</accession>
<keyword evidence="2" id="KW-0813">Transport</keyword>
<feature type="transmembrane region" description="Helical" evidence="8">
    <location>
        <begin position="184"/>
        <end position="204"/>
    </location>
</feature>
<feature type="transmembrane region" description="Helical" evidence="8">
    <location>
        <begin position="33"/>
        <end position="58"/>
    </location>
</feature>
<feature type="domain" description="Major facilitator superfamily (MFS) profile" evidence="9">
    <location>
        <begin position="31"/>
        <end position="468"/>
    </location>
</feature>
<dbReference type="RefSeq" id="WP_381743633.1">
    <property type="nucleotide sequence ID" value="NZ_JBHSDP010000027.1"/>
</dbReference>
<feature type="transmembrane region" description="Helical" evidence="8">
    <location>
        <begin position="99"/>
        <end position="118"/>
    </location>
</feature>
<protein>
    <submittedName>
        <fullName evidence="10">MFS transporter</fullName>
    </submittedName>
</protein>
<feature type="transmembrane region" description="Helical" evidence="8">
    <location>
        <begin position="444"/>
        <end position="462"/>
    </location>
</feature>
<evidence type="ECO:0000256" key="5">
    <source>
        <dbReference type="ARBA" id="ARBA00023136"/>
    </source>
</evidence>
<reference evidence="11" key="1">
    <citation type="journal article" date="2019" name="Int. J. Syst. Evol. Microbiol.">
        <title>The Global Catalogue of Microorganisms (GCM) 10K type strain sequencing project: providing services to taxonomists for standard genome sequencing and annotation.</title>
        <authorList>
            <consortium name="The Broad Institute Genomics Platform"/>
            <consortium name="The Broad Institute Genome Sequencing Center for Infectious Disease"/>
            <person name="Wu L."/>
            <person name="Ma J."/>
        </authorList>
    </citation>
    <scope>NUCLEOTIDE SEQUENCE [LARGE SCALE GENOMIC DNA]</scope>
    <source>
        <strain evidence="11">PCU 347</strain>
    </source>
</reference>
<dbReference type="Gene3D" id="1.20.1720.10">
    <property type="entry name" value="Multidrug resistance protein D"/>
    <property type="match status" value="1"/>
</dbReference>
<dbReference type="EMBL" id="JBHSDP010000027">
    <property type="protein sequence ID" value="MFC4332102.1"/>
    <property type="molecule type" value="Genomic_DNA"/>
</dbReference>
<keyword evidence="3 8" id="KW-0812">Transmembrane</keyword>
<evidence type="ECO:0000256" key="8">
    <source>
        <dbReference type="SAM" id="Phobius"/>
    </source>
</evidence>
<feature type="transmembrane region" description="Helical" evidence="8">
    <location>
        <begin position="157"/>
        <end position="178"/>
    </location>
</feature>
<evidence type="ECO:0000256" key="1">
    <source>
        <dbReference type="ARBA" id="ARBA00004651"/>
    </source>
</evidence>
<keyword evidence="11" id="KW-1185">Reference proteome</keyword>
<keyword evidence="4 8" id="KW-1133">Transmembrane helix</keyword>
<evidence type="ECO:0000313" key="11">
    <source>
        <dbReference type="Proteomes" id="UP001595824"/>
    </source>
</evidence>
<dbReference type="SUPFAM" id="SSF103473">
    <property type="entry name" value="MFS general substrate transporter"/>
    <property type="match status" value="1"/>
</dbReference>
<dbReference type="PANTHER" id="PTHR42718">
    <property type="entry name" value="MAJOR FACILITATOR SUPERFAMILY MULTIDRUG TRANSPORTER MFSC"/>
    <property type="match status" value="1"/>
</dbReference>
<feature type="transmembrane region" description="Helical" evidence="8">
    <location>
        <begin position="356"/>
        <end position="378"/>
    </location>
</feature>
<proteinExistence type="predicted"/>
<dbReference type="PROSITE" id="PS50850">
    <property type="entry name" value="MFS"/>
    <property type="match status" value="1"/>
</dbReference>
<evidence type="ECO:0000256" key="3">
    <source>
        <dbReference type="ARBA" id="ARBA00022692"/>
    </source>
</evidence>
<dbReference type="PRINTS" id="PR01036">
    <property type="entry name" value="TCRTETB"/>
</dbReference>
<feature type="transmembrane region" description="Helical" evidence="8">
    <location>
        <begin position="70"/>
        <end position="92"/>
    </location>
</feature>
<comment type="caution">
    <text evidence="10">The sequence shown here is derived from an EMBL/GenBank/DDBJ whole genome shotgun (WGS) entry which is preliminary data.</text>
</comment>
<feature type="transmembrane region" description="Helical" evidence="8">
    <location>
        <begin position="284"/>
        <end position="306"/>
    </location>
</feature>
<dbReference type="InterPro" id="IPR011701">
    <property type="entry name" value="MFS"/>
</dbReference>
<feature type="transmembrane region" description="Helical" evidence="8">
    <location>
        <begin position="251"/>
        <end position="272"/>
    </location>
</feature>
<comment type="subcellular location">
    <subcellularLocation>
        <location evidence="1">Cell membrane</location>
        <topology evidence="1">Multi-pass membrane protein</topology>
    </subcellularLocation>
</comment>
<gene>
    <name evidence="10" type="ORF">ACFPC0_30920</name>
</gene>
<dbReference type="Proteomes" id="UP001595824">
    <property type="component" value="Unassembled WGS sequence"/>
</dbReference>
<feature type="region of interest" description="Disordered" evidence="7">
    <location>
        <begin position="1"/>
        <end position="27"/>
    </location>
</feature>
<evidence type="ECO:0000256" key="6">
    <source>
        <dbReference type="ARBA" id="ARBA00023251"/>
    </source>
</evidence>
<sequence length="481" mass="47296">MSPHTRHSAMPQTVGPGGGPVPERTDAPDGRRLGLALGMLVLPMYVALGAPSVALPAIGRALAVPFGATAWILAAWSLTCALAMPVAGRLLLRRSPFQVLVAGVVALAAGSALAGAGPTLSVVIVGRLIGGAGAGATMIAVFAAATALPGRQRIRALGIIAAASATASGCGTLLGGAVTEWLGWRAVLALPVLALPLLPVALPVRHMPARSGGGERSGPAGRLDLVGAAVLSVLAGSLITLLQAHSVGLPAPVTLAVAAVGALAAVGLWWRVRSRPDGFVPRRVIASRGFLAAGLIGGTVFAGYYGVLFRAPSLIEQATGGGPLEAGMFLVPAAACSVLAGRLVGTLTDRFTGWQVSAGLAALTVVGVLVVAVCSGPVPVVVGTAATVCGFAGAQAVLVGLAPDLVAADDRDTAQGLLNSMNALGGGIGPAAVAGLSGIVPPRVALAVLAALPLAGLVLGLTRRPAPGRRPGPDAARGSPR</sequence>
<organism evidence="10 11">
    <name type="scientific">Streptomyces andamanensis</name>
    <dbReference type="NCBI Taxonomy" id="1565035"/>
    <lineage>
        <taxon>Bacteria</taxon>
        <taxon>Bacillati</taxon>
        <taxon>Actinomycetota</taxon>
        <taxon>Actinomycetes</taxon>
        <taxon>Kitasatosporales</taxon>
        <taxon>Streptomycetaceae</taxon>
        <taxon>Streptomyces</taxon>
    </lineage>
</organism>
<feature type="transmembrane region" description="Helical" evidence="8">
    <location>
        <begin position="124"/>
        <end position="145"/>
    </location>
</feature>
<keyword evidence="5 8" id="KW-0472">Membrane</keyword>
<evidence type="ECO:0000256" key="4">
    <source>
        <dbReference type="ARBA" id="ARBA00022989"/>
    </source>
</evidence>
<evidence type="ECO:0000256" key="7">
    <source>
        <dbReference type="SAM" id="MobiDB-lite"/>
    </source>
</evidence>